<accession>A0A4S2N8Q7</accession>
<evidence type="ECO:0000313" key="3">
    <source>
        <dbReference type="Proteomes" id="UP000298138"/>
    </source>
</evidence>
<gene>
    <name evidence="2" type="ORF">EX30DRAFT_27590</name>
</gene>
<keyword evidence="1" id="KW-1133">Transmembrane helix</keyword>
<dbReference type="Proteomes" id="UP000298138">
    <property type="component" value="Unassembled WGS sequence"/>
</dbReference>
<proteinExistence type="predicted"/>
<dbReference type="EMBL" id="ML220112">
    <property type="protein sequence ID" value="TGZ85574.1"/>
    <property type="molecule type" value="Genomic_DNA"/>
</dbReference>
<keyword evidence="1" id="KW-0812">Transmembrane</keyword>
<dbReference type="AlphaFoldDB" id="A0A4S2N8Q7"/>
<keyword evidence="1" id="KW-0472">Membrane</keyword>
<protein>
    <submittedName>
        <fullName evidence="2">Uncharacterized protein</fullName>
    </submittedName>
</protein>
<feature type="transmembrane region" description="Helical" evidence="1">
    <location>
        <begin position="35"/>
        <end position="54"/>
    </location>
</feature>
<dbReference type="InParanoid" id="A0A4S2N8Q7"/>
<name>A0A4S2N8Q7_9PEZI</name>
<keyword evidence="3" id="KW-1185">Reference proteome</keyword>
<evidence type="ECO:0000256" key="1">
    <source>
        <dbReference type="SAM" id="Phobius"/>
    </source>
</evidence>
<organism evidence="2 3">
    <name type="scientific">Ascodesmis nigricans</name>
    <dbReference type="NCBI Taxonomy" id="341454"/>
    <lineage>
        <taxon>Eukaryota</taxon>
        <taxon>Fungi</taxon>
        <taxon>Dikarya</taxon>
        <taxon>Ascomycota</taxon>
        <taxon>Pezizomycotina</taxon>
        <taxon>Pezizomycetes</taxon>
        <taxon>Pezizales</taxon>
        <taxon>Ascodesmidaceae</taxon>
        <taxon>Ascodesmis</taxon>
    </lineage>
</organism>
<evidence type="ECO:0000313" key="2">
    <source>
        <dbReference type="EMBL" id="TGZ85574.1"/>
    </source>
</evidence>
<reference evidence="2 3" key="1">
    <citation type="submission" date="2019-04" db="EMBL/GenBank/DDBJ databases">
        <title>Comparative genomics and transcriptomics to analyze fruiting body development in filamentous ascomycetes.</title>
        <authorList>
            <consortium name="DOE Joint Genome Institute"/>
            <person name="Lutkenhaus R."/>
            <person name="Traeger S."/>
            <person name="Breuer J."/>
            <person name="Kuo A."/>
            <person name="Lipzen A."/>
            <person name="Pangilinan J."/>
            <person name="Dilworth D."/>
            <person name="Sandor L."/>
            <person name="Poggeler S."/>
            <person name="Barry K."/>
            <person name="Grigoriev I.V."/>
            <person name="Nowrousian M."/>
        </authorList>
    </citation>
    <scope>NUCLEOTIDE SEQUENCE [LARGE SCALE GENOMIC DNA]</scope>
    <source>
        <strain evidence="2 3">CBS 389.68</strain>
    </source>
</reference>
<sequence>MVARIKELRMKLRDSLNPFLATLLSRVVIDVIDMFITTVYECMIMLCIYIIVLGSGISRERELEGADIIMLLEGLSRLLGNQSRGRERAAKMWWSRLKKEGIMATG</sequence>